<dbReference type="EC" id="2.3.1.-" evidence="2"/>
<accession>A0ABU4HSS9</accession>
<keyword evidence="3" id="KW-1185">Reference proteome</keyword>
<dbReference type="InterPro" id="IPR038740">
    <property type="entry name" value="BioF2-like_GNAT_dom"/>
</dbReference>
<comment type="caution">
    <text evidence="2">The sequence shown here is derived from an EMBL/GenBank/DDBJ whole genome shotgun (WGS) entry which is preliminary data.</text>
</comment>
<dbReference type="Proteomes" id="UP001284601">
    <property type="component" value="Unassembled WGS sequence"/>
</dbReference>
<reference evidence="2 3" key="2">
    <citation type="submission" date="2023-10" db="EMBL/GenBank/DDBJ databases">
        <authorList>
            <person name="Han X.F."/>
        </authorList>
    </citation>
    <scope>NUCLEOTIDE SEQUENCE [LARGE SCALE GENOMIC DNA]</scope>
    <source>
        <strain evidence="2 3">KCTC 39840</strain>
    </source>
</reference>
<dbReference type="InterPro" id="IPR016181">
    <property type="entry name" value="Acyl_CoA_acyltransferase"/>
</dbReference>
<reference evidence="3" key="1">
    <citation type="submission" date="2023-07" db="EMBL/GenBank/DDBJ databases">
        <title>Conexibacter stalactiti sp. nov., isolated from stalactites in a lava cave and emended description of the genus Conexibacter.</title>
        <authorList>
            <person name="Lee S.D."/>
        </authorList>
    </citation>
    <scope>NUCLEOTIDE SEQUENCE [LARGE SCALE GENOMIC DNA]</scope>
    <source>
        <strain evidence="3">KCTC 39840</strain>
    </source>
</reference>
<dbReference type="RefSeq" id="WP_318598734.1">
    <property type="nucleotide sequence ID" value="NZ_JAWSTH010000053.1"/>
</dbReference>
<feature type="domain" description="BioF2-like acetyltransferase" evidence="1">
    <location>
        <begin position="186"/>
        <end position="330"/>
    </location>
</feature>
<organism evidence="2 3">
    <name type="scientific">Conexibacter stalactiti</name>
    <dbReference type="NCBI Taxonomy" id="1940611"/>
    <lineage>
        <taxon>Bacteria</taxon>
        <taxon>Bacillati</taxon>
        <taxon>Actinomycetota</taxon>
        <taxon>Thermoleophilia</taxon>
        <taxon>Solirubrobacterales</taxon>
        <taxon>Conexibacteraceae</taxon>
        <taxon>Conexibacter</taxon>
    </lineage>
</organism>
<keyword evidence="2" id="KW-0808">Transferase</keyword>
<evidence type="ECO:0000313" key="3">
    <source>
        <dbReference type="Proteomes" id="UP001284601"/>
    </source>
</evidence>
<dbReference type="Gene3D" id="3.40.630.30">
    <property type="match status" value="1"/>
</dbReference>
<dbReference type="EMBL" id="JAWSTH010000053">
    <property type="protein sequence ID" value="MDW5596351.1"/>
    <property type="molecule type" value="Genomic_DNA"/>
</dbReference>
<dbReference type="Pfam" id="PF13480">
    <property type="entry name" value="Acetyltransf_6"/>
    <property type="match status" value="1"/>
</dbReference>
<gene>
    <name evidence="2" type="ORF">R7226_18540</name>
</gene>
<dbReference type="SUPFAM" id="SSF55729">
    <property type="entry name" value="Acyl-CoA N-acyltransferases (Nat)"/>
    <property type="match status" value="1"/>
</dbReference>
<proteinExistence type="predicted"/>
<evidence type="ECO:0000259" key="1">
    <source>
        <dbReference type="Pfam" id="PF13480"/>
    </source>
</evidence>
<keyword evidence="2" id="KW-0012">Acyltransferase</keyword>
<name>A0ABU4HSS9_9ACTN</name>
<dbReference type="GO" id="GO:0016746">
    <property type="term" value="F:acyltransferase activity"/>
    <property type="evidence" value="ECO:0007669"/>
    <property type="project" value="UniProtKB-KW"/>
</dbReference>
<sequence length="398" mass="43829">MSGLERAARESGQLDAELLTDDAALDALTAEWDALAVAMRMPLAAPGWVLAEWRNLRAPETVPRVVAVREKGALVGLVPFCTEQPPRGRVDYRLLTGATPEISPLAVPGREWEVAAAAAGVLAEATPRPDAIALEGMPVATQWPTALRLQWPGRVRPVLRQYWVQGRPTVSLAAGSFDAWLASKSSNFRGQMRRMRRDFARAGGISRAATQETLADDVASFLRLHLGRWEGRGSSSLSDVASQQELFVQVGRELLDSGRFRLRVLELDGEPISAQLFGEAGGEVVYCNGGWDERHARLRPAMLGILDALEECFERGDQRLNLGPGEQPYKLRFADGSDPVAWSLLLLPGRRLPLTLARVAPMVASRELRDFAKRVLDDEQSDRLRDLRRRISRASSDA</sequence>
<evidence type="ECO:0000313" key="2">
    <source>
        <dbReference type="EMBL" id="MDW5596351.1"/>
    </source>
</evidence>
<protein>
    <submittedName>
        <fullName evidence="2">GNAT family N-acetyltransferase</fullName>
        <ecNumber evidence="2">2.3.1.-</ecNumber>
    </submittedName>
</protein>